<reference evidence="2" key="1">
    <citation type="submission" date="2022-10" db="EMBL/GenBank/DDBJ databases">
        <title>Chitiniphilus purpureus sp. nov., a novel chitin-degrading bacterium isolated from crawfish pond sediment.</title>
        <authorList>
            <person name="Li K."/>
        </authorList>
    </citation>
    <scope>NUCLEOTIDE SEQUENCE</scope>
    <source>
        <strain evidence="2">CD1</strain>
    </source>
</reference>
<protein>
    <submittedName>
        <fullName evidence="2">DUF3833 domain-containing protein</fullName>
    </submittedName>
</protein>
<proteinExistence type="predicted"/>
<feature type="chain" id="PRO_5045111072" evidence="1">
    <location>
        <begin position="27"/>
        <end position="176"/>
    </location>
</feature>
<dbReference type="Pfam" id="PF12915">
    <property type="entry name" value="DUF3833"/>
    <property type="match status" value="1"/>
</dbReference>
<feature type="signal peptide" evidence="1">
    <location>
        <begin position="1"/>
        <end position="26"/>
    </location>
</feature>
<evidence type="ECO:0000256" key="1">
    <source>
        <dbReference type="SAM" id="SignalP"/>
    </source>
</evidence>
<evidence type="ECO:0000313" key="3">
    <source>
        <dbReference type="Proteomes" id="UP001061302"/>
    </source>
</evidence>
<accession>A0ABY6DN77</accession>
<name>A0ABY6DN77_9NEIS</name>
<evidence type="ECO:0000313" key="2">
    <source>
        <dbReference type="EMBL" id="UXY15834.1"/>
    </source>
</evidence>
<organism evidence="2 3">
    <name type="scientific">Chitiniphilus purpureus</name>
    <dbReference type="NCBI Taxonomy" id="2981137"/>
    <lineage>
        <taxon>Bacteria</taxon>
        <taxon>Pseudomonadati</taxon>
        <taxon>Pseudomonadota</taxon>
        <taxon>Betaproteobacteria</taxon>
        <taxon>Neisseriales</taxon>
        <taxon>Chitinibacteraceae</taxon>
        <taxon>Chitiniphilus</taxon>
    </lineage>
</organism>
<dbReference type="PROSITE" id="PS51257">
    <property type="entry name" value="PROKAR_LIPOPROTEIN"/>
    <property type="match status" value="1"/>
</dbReference>
<keyword evidence="1" id="KW-0732">Signal</keyword>
<dbReference type="Proteomes" id="UP001061302">
    <property type="component" value="Chromosome"/>
</dbReference>
<sequence>MMRKLFSLMALPFAVACSAPSVTRYAAEQPKLDLVAYFAGTVDAWGMFQKRNGEVVKRFTVQITGRRDGDRFILDERFRYSDGNTDRRVWTLTQDADGRWRGTAGDVVGQARGELAGNALNWRYTLKLPVDGKVYEVQLDDWMFLVDEHTLINRASMSKFGFDVGEVTLFFRKRQP</sequence>
<gene>
    <name evidence="2" type="ORF">N8I74_02115</name>
</gene>
<keyword evidence="3" id="KW-1185">Reference proteome</keyword>
<dbReference type="EMBL" id="CP106753">
    <property type="protein sequence ID" value="UXY15834.1"/>
    <property type="molecule type" value="Genomic_DNA"/>
</dbReference>
<dbReference type="InterPro" id="IPR024409">
    <property type="entry name" value="DUF3833"/>
</dbReference>
<dbReference type="RefSeq" id="WP_263125269.1">
    <property type="nucleotide sequence ID" value="NZ_CP106753.1"/>
</dbReference>